<dbReference type="GO" id="GO:0005886">
    <property type="term" value="C:plasma membrane"/>
    <property type="evidence" value="ECO:0007669"/>
    <property type="project" value="TreeGrafter"/>
</dbReference>
<evidence type="ECO:0000313" key="10">
    <source>
        <dbReference type="Proteomes" id="UP000187406"/>
    </source>
</evidence>
<dbReference type="EMBL" id="BDDD01000628">
    <property type="protein sequence ID" value="GAV68322.1"/>
    <property type="molecule type" value="Genomic_DNA"/>
</dbReference>
<dbReference type="InterPro" id="IPR051143">
    <property type="entry name" value="TrkH_K-transport"/>
</dbReference>
<dbReference type="InParanoid" id="A0A1Q3BKG0"/>
<feature type="transmembrane region" description="Helical" evidence="8">
    <location>
        <begin position="373"/>
        <end position="393"/>
    </location>
</feature>
<dbReference type="InterPro" id="IPR003445">
    <property type="entry name" value="Cat_transpt"/>
</dbReference>
<comment type="similarity">
    <text evidence="2">Belongs to the TrkH potassium transport family. HKT (TC 2.A.38.3) subfamily.</text>
</comment>
<feature type="transmembrane region" description="Helical" evidence="8">
    <location>
        <begin position="41"/>
        <end position="59"/>
    </location>
</feature>
<comment type="caution">
    <text evidence="9">The sequence shown here is derived from an EMBL/GenBank/DDBJ whole genome shotgun (WGS) entry which is preliminary data.</text>
</comment>
<feature type="transmembrane region" description="Helical" evidence="8">
    <location>
        <begin position="227"/>
        <end position="248"/>
    </location>
</feature>
<dbReference type="GO" id="GO:0008324">
    <property type="term" value="F:monoatomic cation transmembrane transporter activity"/>
    <property type="evidence" value="ECO:0007669"/>
    <property type="project" value="InterPro"/>
</dbReference>
<evidence type="ECO:0000256" key="2">
    <source>
        <dbReference type="ARBA" id="ARBA00010864"/>
    </source>
</evidence>
<evidence type="ECO:0000256" key="4">
    <source>
        <dbReference type="ARBA" id="ARBA00022692"/>
    </source>
</evidence>
<evidence type="ECO:0000256" key="6">
    <source>
        <dbReference type="ARBA" id="ARBA00023065"/>
    </source>
</evidence>
<sequence>MKHCSCFAKNLQRFGNSACAKLSCLSRSACFILGLHPFCTHISYFLSISCIGFWVLLALKPRTDSFSPRNLDLFFTSVSASTVSSMSTVEMEVFSNAQLIVLTILMFIGGEVFTSMIGLQFRKKSMLNRIWRHEGTVASVPSDLSPSGPIDIVSQIELSTVTVTPPDYSKNSSQHESLEGKYLHNSIKFLVVVVAGYLLVNHAIGVVLITLYLQIVPSSRKVLKSKGINLLTFSIFTTVSTFSSCGFVPTNENMVVFAKNSGLLLILIPQILLGNTLYPPALRFSIWVLGKFVKKDESNYLLEKSNAIGYLHLLPRRHSLLLVVTVFGFVAVQFIMLCSLDWNSVALTGLNYYQKTIGVLFQTVNTRHTGETIVDLSIISPAILVLFVVMMYLPPYTCFMPIKDEEEREWRRSRGKIVDNLVLSPLSYLVIFIMLVCITERERMKKDPLNFNVLNIVVEVISAYGNVGFSTGYSCKRQLYPEDRCDDKWYGFSGKWSDEGKIILILVMFLGRLKQFNMDGGRAWKLL</sequence>
<keyword evidence="7 8" id="KW-0472">Membrane</keyword>
<reference evidence="10" key="1">
    <citation type="submission" date="2016-04" db="EMBL/GenBank/DDBJ databases">
        <title>Cephalotus genome sequencing.</title>
        <authorList>
            <person name="Fukushima K."/>
            <person name="Hasebe M."/>
            <person name="Fang X."/>
        </authorList>
    </citation>
    <scope>NUCLEOTIDE SEQUENCE [LARGE SCALE GENOMIC DNA]</scope>
    <source>
        <strain evidence="10">cv. St1</strain>
    </source>
</reference>
<keyword evidence="5 8" id="KW-1133">Transmembrane helix</keyword>
<dbReference type="AlphaFoldDB" id="A0A1Q3BKG0"/>
<dbReference type="Proteomes" id="UP000187406">
    <property type="component" value="Unassembled WGS sequence"/>
</dbReference>
<gene>
    <name evidence="9" type="ORF">CFOL_v3_11825</name>
</gene>
<dbReference type="PANTHER" id="PTHR31064">
    <property type="entry name" value="POTASSIUM TRANSPORT PROTEIN DDB_G0292412-RELATED"/>
    <property type="match status" value="1"/>
</dbReference>
<organism evidence="9 10">
    <name type="scientific">Cephalotus follicularis</name>
    <name type="common">Albany pitcher plant</name>
    <dbReference type="NCBI Taxonomy" id="3775"/>
    <lineage>
        <taxon>Eukaryota</taxon>
        <taxon>Viridiplantae</taxon>
        <taxon>Streptophyta</taxon>
        <taxon>Embryophyta</taxon>
        <taxon>Tracheophyta</taxon>
        <taxon>Spermatophyta</taxon>
        <taxon>Magnoliopsida</taxon>
        <taxon>eudicotyledons</taxon>
        <taxon>Gunneridae</taxon>
        <taxon>Pentapetalae</taxon>
        <taxon>rosids</taxon>
        <taxon>fabids</taxon>
        <taxon>Oxalidales</taxon>
        <taxon>Cephalotaceae</taxon>
        <taxon>Cephalotus</taxon>
    </lineage>
</organism>
<feature type="transmembrane region" description="Helical" evidence="8">
    <location>
        <begin position="421"/>
        <end position="439"/>
    </location>
</feature>
<evidence type="ECO:0000256" key="3">
    <source>
        <dbReference type="ARBA" id="ARBA00022448"/>
    </source>
</evidence>
<evidence type="ECO:0000313" key="9">
    <source>
        <dbReference type="EMBL" id="GAV68322.1"/>
    </source>
</evidence>
<protein>
    <submittedName>
        <fullName evidence="9">TrkH domain-containing protein</fullName>
    </submittedName>
</protein>
<accession>A0A1Q3BKG0</accession>
<dbReference type="STRING" id="3775.A0A1Q3BKG0"/>
<feature type="transmembrane region" description="Helical" evidence="8">
    <location>
        <begin position="189"/>
        <end position="215"/>
    </location>
</feature>
<feature type="transmembrane region" description="Helical" evidence="8">
    <location>
        <begin position="99"/>
        <end position="119"/>
    </location>
</feature>
<keyword evidence="10" id="KW-1185">Reference proteome</keyword>
<comment type="subcellular location">
    <subcellularLocation>
        <location evidence="1">Membrane</location>
        <topology evidence="1">Multi-pass membrane protein</topology>
    </subcellularLocation>
</comment>
<dbReference type="GO" id="GO:0030001">
    <property type="term" value="P:metal ion transport"/>
    <property type="evidence" value="ECO:0007669"/>
    <property type="project" value="UniProtKB-ARBA"/>
</dbReference>
<dbReference type="Pfam" id="PF02386">
    <property type="entry name" value="TrkH"/>
    <property type="match status" value="2"/>
</dbReference>
<keyword evidence="3" id="KW-0813">Transport</keyword>
<name>A0A1Q3BKG0_CEPFO</name>
<evidence type="ECO:0000256" key="8">
    <source>
        <dbReference type="SAM" id="Phobius"/>
    </source>
</evidence>
<evidence type="ECO:0000256" key="5">
    <source>
        <dbReference type="ARBA" id="ARBA00022989"/>
    </source>
</evidence>
<proteinExistence type="inferred from homology"/>
<dbReference type="OrthoDB" id="9999863at2759"/>
<evidence type="ECO:0000256" key="7">
    <source>
        <dbReference type="ARBA" id="ARBA00023136"/>
    </source>
</evidence>
<feature type="transmembrane region" description="Helical" evidence="8">
    <location>
        <begin position="320"/>
        <end position="340"/>
    </location>
</feature>
<keyword evidence="4 8" id="KW-0812">Transmembrane</keyword>
<evidence type="ECO:0000256" key="1">
    <source>
        <dbReference type="ARBA" id="ARBA00004141"/>
    </source>
</evidence>
<dbReference type="PANTHER" id="PTHR31064:SF38">
    <property type="entry name" value="CATION TRANSPORTER HKT1_4-RELATED"/>
    <property type="match status" value="1"/>
</dbReference>
<keyword evidence="6" id="KW-0406">Ion transport</keyword>